<dbReference type="Pfam" id="PF00072">
    <property type="entry name" value="Response_reg"/>
    <property type="match status" value="1"/>
</dbReference>
<keyword evidence="9" id="KW-1185">Reference proteome</keyword>
<dbReference type="SUPFAM" id="SSF52172">
    <property type="entry name" value="CheY-like"/>
    <property type="match status" value="1"/>
</dbReference>
<dbReference type="CDD" id="cd06170">
    <property type="entry name" value="LuxR_C_like"/>
    <property type="match status" value="1"/>
</dbReference>
<dbReference type="Proteomes" id="UP001596484">
    <property type="component" value="Unassembled WGS sequence"/>
</dbReference>
<dbReference type="SUPFAM" id="SSF46894">
    <property type="entry name" value="C-terminal effector domain of the bipartite response regulators"/>
    <property type="match status" value="1"/>
</dbReference>
<dbReference type="EMBL" id="JBHTCS010000024">
    <property type="protein sequence ID" value="MFC7450151.1"/>
    <property type="molecule type" value="Genomic_DNA"/>
</dbReference>
<dbReference type="PRINTS" id="PR00038">
    <property type="entry name" value="HTHLUXR"/>
</dbReference>
<dbReference type="PROSITE" id="PS50110">
    <property type="entry name" value="RESPONSE_REGULATORY"/>
    <property type="match status" value="1"/>
</dbReference>
<evidence type="ECO:0000259" key="6">
    <source>
        <dbReference type="PROSITE" id="PS50043"/>
    </source>
</evidence>
<feature type="modified residue" description="4-aspartylphosphate" evidence="5">
    <location>
        <position position="54"/>
    </location>
</feature>
<dbReference type="InterPro" id="IPR001789">
    <property type="entry name" value="Sig_transdc_resp-reg_receiver"/>
</dbReference>
<accession>A0ABW2S210</accession>
<evidence type="ECO:0000256" key="5">
    <source>
        <dbReference type="PROSITE-ProRule" id="PRU00169"/>
    </source>
</evidence>
<dbReference type="CDD" id="cd17535">
    <property type="entry name" value="REC_NarL-like"/>
    <property type="match status" value="1"/>
</dbReference>
<keyword evidence="1 5" id="KW-0597">Phosphoprotein</keyword>
<comment type="caution">
    <text evidence="8">The sequence shown here is derived from an EMBL/GenBank/DDBJ whole genome shotgun (WGS) entry which is preliminary data.</text>
</comment>
<evidence type="ECO:0000313" key="8">
    <source>
        <dbReference type="EMBL" id="MFC7450151.1"/>
    </source>
</evidence>
<evidence type="ECO:0000313" key="9">
    <source>
        <dbReference type="Proteomes" id="UP001596484"/>
    </source>
</evidence>
<dbReference type="InterPro" id="IPR000792">
    <property type="entry name" value="Tscrpt_reg_LuxR_C"/>
</dbReference>
<evidence type="ECO:0000256" key="4">
    <source>
        <dbReference type="ARBA" id="ARBA00023163"/>
    </source>
</evidence>
<dbReference type="Gene3D" id="3.40.50.2300">
    <property type="match status" value="1"/>
</dbReference>
<name>A0ABW2S210_9NOCA</name>
<keyword evidence="2" id="KW-0805">Transcription regulation</keyword>
<sequence length="213" mass="22013">MIRVVVADDHAAIRSGLALILGSADDIEVVGEAADGEVALRQARALRPDVVLMDIRMPGTDGIAATREITAAGLAHVLVLTTFDIDEYVFGALQAGAAGFLLKSATAAELTAAVRAVAAGDGVLAPQVTRTLIDAFAAGRPTPPPQPTGVSELTDREREVLDCLGDGLTNQQIAGRLFIGETTVKTHVSRVLTKLGVSSRVQAAIIARELAGS</sequence>
<dbReference type="InterPro" id="IPR058245">
    <property type="entry name" value="NreC/VraR/RcsB-like_REC"/>
</dbReference>
<dbReference type="PANTHER" id="PTHR43214:SF24">
    <property type="entry name" value="TRANSCRIPTIONAL REGULATORY PROTEIN NARL-RELATED"/>
    <property type="match status" value="1"/>
</dbReference>
<reference evidence="9" key="1">
    <citation type="journal article" date="2019" name="Int. J. Syst. Evol. Microbiol.">
        <title>The Global Catalogue of Microorganisms (GCM) 10K type strain sequencing project: providing services to taxonomists for standard genome sequencing and annotation.</title>
        <authorList>
            <consortium name="The Broad Institute Genomics Platform"/>
            <consortium name="The Broad Institute Genome Sequencing Center for Infectious Disease"/>
            <person name="Wu L."/>
            <person name="Ma J."/>
        </authorList>
    </citation>
    <scope>NUCLEOTIDE SEQUENCE [LARGE SCALE GENOMIC DNA]</scope>
    <source>
        <strain evidence="9">ICMP 19430</strain>
    </source>
</reference>
<dbReference type="PANTHER" id="PTHR43214">
    <property type="entry name" value="TWO-COMPONENT RESPONSE REGULATOR"/>
    <property type="match status" value="1"/>
</dbReference>
<dbReference type="InterPro" id="IPR016032">
    <property type="entry name" value="Sig_transdc_resp-reg_C-effctor"/>
</dbReference>
<keyword evidence="3" id="KW-0238">DNA-binding</keyword>
<protein>
    <submittedName>
        <fullName evidence="8">Response regulator</fullName>
    </submittedName>
</protein>
<gene>
    <name evidence="8" type="ORF">ACFQS9_19820</name>
</gene>
<dbReference type="PROSITE" id="PS00622">
    <property type="entry name" value="HTH_LUXR_1"/>
    <property type="match status" value="1"/>
</dbReference>
<evidence type="ECO:0000256" key="3">
    <source>
        <dbReference type="ARBA" id="ARBA00023125"/>
    </source>
</evidence>
<dbReference type="SMART" id="SM00421">
    <property type="entry name" value="HTH_LUXR"/>
    <property type="match status" value="1"/>
</dbReference>
<evidence type="ECO:0000259" key="7">
    <source>
        <dbReference type="PROSITE" id="PS50110"/>
    </source>
</evidence>
<dbReference type="RefSeq" id="WP_378407799.1">
    <property type="nucleotide sequence ID" value="NZ_JBHTCS010000024.1"/>
</dbReference>
<organism evidence="8 9">
    <name type="scientific">Rhodococcus daqingensis</name>
    <dbReference type="NCBI Taxonomy" id="2479363"/>
    <lineage>
        <taxon>Bacteria</taxon>
        <taxon>Bacillati</taxon>
        <taxon>Actinomycetota</taxon>
        <taxon>Actinomycetes</taxon>
        <taxon>Mycobacteriales</taxon>
        <taxon>Nocardiaceae</taxon>
        <taxon>Rhodococcus</taxon>
    </lineage>
</organism>
<feature type="domain" description="Response regulatory" evidence="7">
    <location>
        <begin position="3"/>
        <end position="118"/>
    </location>
</feature>
<evidence type="ECO:0000256" key="1">
    <source>
        <dbReference type="ARBA" id="ARBA00022553"/>
    </source>
</evidence>
<keyword evidence="4" id="KW-0804">Transcription</keyword>
<dbReference type="PROSITE" id="PS50043">
    <property type="entry name" value="HTH_LUXR_2"/>
    <property type="match status" value="1"/>
</dbReference>
<dbReference type="InterPro" id="IPR039420">
    <property type="entry name" value="WalR-like"/>
</dbReference>
<evidence type="ECO:0000256" key="2">
    <source>
        <dbReference type="ARBA" id="ARBA00023015"/>
    </source>
</evidence>
<dbReference type="SMART" id="SM00448">
    <property type="entry name" value="REC"/>
    <property type="match status" value="1"/>
</dbReference>
<feature type="domain" description="HTH luxR-type" evidence="6">
    <location>
        <begin position="146"/>
        <end position="211"/>
    </location>
</feature>
<dbReference type="InterPro" id="IPR011006">
    <property type="entry name" value="CheY-like_superfamily"/>
</dbReference>
<dbReference type="Pfam" id="PF00196">
    <property type="entry name" value="GerE"/>
    <property type="match status" value="1"/>
</dbReference>
<proteinExistence type="predicted"/>